<dbReference type="Proteomes" id="UP001642484">
    <property type="component" value="Unassembled WGS sequence"/>
</dbReference>
<name>A0ABP0QPR0_9DINO</name>
<feature type="compositionally biased region" description="Pro residues" evidence="1">
    <location>
        <begin position="215"/>
        <end position="224"/>
    </location>
</feature>
<keyword evidence="2" id="KW-0812">Transmembrane</keyword>
<feature type="compositionally biased region" description="Low complexity" evidence="1">
    <location>
        <begin position="225"/>
        <end position="236"/>
    </location>
</feature>
<keyword evidence="4" id="KW-1185">Reference proteome</keyword>
<reference evidence="3 4" key="1">
    <citation type="submission" date="2024-02" db="EMBL/GenBank/DDBJ databases">
        <authorList>
            <person name="Chen Y."/>
            <person name="Shah S."/>
            <person name="Dougan E. K."/>
            <person name="Thang M."/>
            <person name="Chan C."/>
        </authorList>
    </citation>
    <scope>NUCLEOTIDE SEQUENCE [LARGE SCALE GENOMIC DNA]</scope>
</reference>
<dbReference type="EMBL" id="CAXAMN010024694">
    <property type="protein sequence ID" value="CAK9088927.1"/>
    <property type="molecule type" value="Genomic_DNA"/>
</dbReference>
<evidence type="ECO:0000313" key="3">
    <source>
        <dbReference type="EMBL" id="CAK9088927.1"/>
    </source>
</evidence>
<proteinExistence type="predicted"/>
<accession>A0ABP0QPR0</accession>
<evidence type="ECO:0000313" key="4">
    <source>
        <dbReference type="Proteomes" id="UP001642484"/>
    </source>
</evidence>
<keyword evidence="2" id="KW-1133">Transmembrane helix</keyword>
<feature type="transmembrane region" description="Helical" evidence="2">
    <location>
        <begin position="170"/>
        <end position="191"/>
    </location>
</feature>
<sequence>MSMLLICMRSFYGHHPTRASSWVLQRDALCPQKPSDCAFAVLEKERGALLGFFLLWPRCFASDFNASLVKADGALQEVEVALQEIQLHNAAITQMLNQKAPLTRREAHSLTLEATAERVAEHRLFEAMNRADQDLRGGRNSTNQTNQIDASCHECSWFDRLLLDISRQRIFVLAGLIASLVILTCGCFWGYRRKSEAGDLEIGTDDLDEVWFRKPAPPGSPASPSPKGLPKGPRRS</sequence>
<evidence type="ECO:0000256" key="1">
    <source>
        <dbReference type="SAM" id="MobiDB-lite"/>
    </source>
</evidence>
<comment type="caution">
    <text evidence="3">The sequence shown here is derived from an EMBL/GenBank/DDBJ whole genome shotgun (WGS) entry which is preliminary data.</text>
</comment>
<organism evidence="3 4">
    <name type="scientific">Durusdinium trenchii</name>
    <dbReference type="NCBI Taxonomy" id="1381693"/>
    <lineage>
        <taxon>Eukaryota</taxon>
        <taxon>Sar</taxon>
        <taxon>Alveolata</taxon>
        <taxon>Dinophyceae</taxon>
        <taxon>Suessiales</taxon>
        <taxon>Symbiodiniaceae</taxon>
        <taxon>Durusdinium</taxon>
    </lineage>
</organism>
<protein>
    <submittedName>
        <fullName evidence="3">Uncharacterized protein</fullName>
    </submittedName>
</protein>
<keyword evidence="2" id="KW-0472">Membrane</keyword>
<gene>
    <name evidence="3" type="ORF">CCMP2556_LOCUS42849</name>
</gene>
<evidence type="ECO:0000256" key="2">
    <source>
        <dbReference type="SAM" id="Phobius"/>
    </source>
</evidence>
<feature type="region of interest" description="Disordered" evidence="1">
    <location>
        <begin position="211"/>
        <end position="236"/>
    </location>
</feature>